<evidence type="ECO:0000313" key="2">
    <source>
        <dbReference type="EMBL" id="CAF3940762.1"/>
    </source>
</evidence>
<comment type="caution">
    <text evidence="1">The sequence shown here is derived from an EMBL/GenBank/DDBJ whole genome shotgun (WGS) entry which is preliminary data.</text>
</comment>
<accession>A0A814UJY9</accession>
<proteinExistence type="predicted"/>
<sequence length="111" mass="13016">MEKSAKPEETGSELQRVFILYLQIERYSGRSITAEDYPIIIYVPSKASISFNLRLKQKKALEIMQIHFMMEEMGPTVLLNEQQTARYEELRQSKNSLITELYQSMKNVHDV</sequence>
<keyword evidence="3" id="KW-1185">Reference proteome</keyword>
<dbReference type="Proteomes" id="UP000663829">
    <property type="component" value="Unassembled WGS sequence"/>
</dbReference>
<evidence type="ECO:0000313" key="3">
    <source>
        <dbReference type="Proteomes" id="UP000663829"/>
    </source>
</evidence>
<dbReference type="EMBL" id="CAJNOQ010007714">
    <property type="protein sequence ID" value="CAF1176674.1"/>
    <property type="molecule type" value="Genomic_DNA"/>
</dbReference>
<organism evidence="1 3">
    <name type="scientific">Didymodactylos carnosus</name>
    <dbReference type="NCBI Taxonomy" id="1234261"/>
    <lineage>
        <taxon>Eukaryota</taxon>
        <taxon>Metazoa</taxon>
        <taxon>Spiralia</taxon>
        <taxon>Gnathifera</taxon>
        <taxon>Rotifera</taxon>
        <taxon>Eurotatoria</taxon>
        <taxon>Bdelloidea</taxon>
        <taxon>Philodinida</taxon>
        <taxon>Philodinidae</taxon>
        <taxon>Didymodactylos</taxon>
    </lineage>
</organism>
<gene>
    <name evidence="1" type="ORF">GPM918_LOCUS22476</name>
    <name evidence="2" type="ORF">SRO942_LOCUS22477</name>
</gene>
<evidence type="ECO:0000313" key="1">
    <source>
        <dbReference type="EMBL" id="CAF1176674.1"/>
    </source>
</evidence>
<dbReference type="AlphaFoldDB" id="A0A814UJY9"/>
<dbReference type="Proteomes" id="UP000681722">
    <property type="component" value="Unassembled WGS sequence"/>
</dbReference>
<dbReference type="EMBL" id="CAJOBC010007717">
    <property type="protein sequence ID" value="CAF3940762.1"/>
    <property type="molecule type" value="Genomic_DNA"/>
</dbReference>
<reference evidence="1" key="1">
    <citation type="submission" date="2021-02" db="EMBL/GenBank/DDBJ databases">
        <authorList>
            <person name="Nowell W R."/>
        </authorList>
    </citation>
    <scope>NUCLEOTIDE SEQUENCE</scope>
</reference>
<protein>
    <submittedName>
        <fullName evidence="1">Uncharacterized protein</fullName>
    </submittedName>
</protein>
<name>A0A814UJY9_9BILA</name>